<dbReference type="AlphaFoldDB" id="A0AA38MDE8"/>
<dbReference type="GO" id="GO:0008270">
    <property type="term" value="F:zinc ion binding"/>
    <property type="evidence" value="ECO:0007669"/>
    <property type="project" value="UniProtKB-KW"/>
</dbReference>
<evidence type="ECO:0000256" key="1">
    <source>
        <dbReference type="PROSITE-ProRule" id="PRU00047"/>
    </source>
</evidence>
<keyword evidence="1" id="KW-0479">Metal-binding</keyword>
<organism evidence="4 5">
    <name type="scientific">Zophobas morio</name>
    <dbReference type="NCBI Taxonomy" id="2755281"/>
    <lineage>
        <taxon>Eukaryota</taxon>
        <taxon>Metazoa</taxon>
        <taxon>Ecdysozoa</taxon>
        <taxon>Arthropoda</taxon>
        <taxon>Hexapoda</taxon>
        <taxon>Insecta</taxon>
        <taxon>Pterygota</taxon>
        <taxon>Neoptera</taxon>
        <taxon>Endopterygota</taxon>
        <taxon>Coleoptera</taxon>
        <taxon>Polyphaga</taxon>
        <taxon>Cucujiformia</taxon>
        <taxon>Tenebrionidae</taxon>
        <taxon>Zophobas</taxon>
    </lineage>
</organism>
<accession>A0AA38MDE8</accession>
<feature type="region of interest" description="Disordered" evidence="2">
    <location>
        <begin position="101"/>
        <end position="162"/>
    </location>
</feature>
<protein>
    <recommendedName>
        <fullName evidence="3">CCHC-type domain-containing protein</fullName>
    </recommendedName>
</protein>
<keyword evidence="5" id="KW-1185">Reference proteome</keyword>
<name>A0AA38MDE8_9CUCU</name>
<evidence type="ECO:0000256" key="2">
    <source>
        <dbReference type="SAM" id="MobiDB-lite"/>
    </source>
</evidence>
<dbReference type="GO" id="GO:0003676">
    <property type="term" value="F:nucleic acid binding"/>
    <property type="evidence" value="ECO:0007669"/>
    <property type="project" value="InterPro"/>
</dbReference>
<proteinExistence type="predicted"/>
<feature type="domain" description="CCHC-type" evidence="3">
    <location>
        <begin position="65"/>
        <end position="80"/>
    </location>
</feature>
<dbReference type="PROSITE" id="PS50158">
    <property type="entry name" value="ZF_CCHC"/>
    <property type="match status" value="1"/>
</dbReference>
<dbReference type="InterPro" id="IPR001878">
    <property type="entry name" value="Znf_CCHC"/>
</dbReference>
<dbReference type="InterPro" id="IPR036875">
    <property type="entry name" value="Znf_CCHC_sf"/>
</dbReference>
<sequence>MGFKIVSPINFLRTGIPDAEFRHVLSFRRQVYILPDPALELTSSVVVKYDETDYRIFLNFDDLTCFLCKQSGHIASQCKNIPSPISEEDQPSQNYSLEGILDPKVQSKKRPADSETSDPSTSIPAQIHTDELQATKFKRPEARAKRKKPSQEKRSDSLQRYDSTDSILPSTVSERLECVKSLFDNDNNHYVLNFIQFCDFMTNVSGNSDPLSVSKDYTDDIMGLLNMLYDLYPTPDNRSMKNRFTRIQKRLKNQLGLSAESFKTDDDSDSSSQQSLF</sequence>
<comment type="caution">
    <text evidence="4">The sequence shown here is derived from an EMBL/GenBank/DDBJ whole genome shotgun (WGS) entry which is preliminary data.</text>
</comment>
<keyword evidence="1" id="KW-0862">Zinc</keyword>
<dbReference type="EMBL" id="JALNTZ010000005">
    <property type="protein sequence ID" value="KAJ3652850.1"/>
    <property type="molecule type" value="Genomic_DNA"/>
</dbReference>
<dbReference type="Pfam" id="PF00098">
    <property type="entry name" value="zf-CCHC"/>
    <property type="match status" value="1"/>
</dbReference>
<dbReference type="Proteomes" id="UP001168821">
    <property type="component" value="Unassembled WGS sequence"/>
</dbReference>
<keyword evidence="1" id="KW-0863">Zinc-finger</keyword>
<evidence type="ECO:0000313" key="4">
    <source>
        <dbReference type="EMBL" id="KAJ3652850.1"/>
    </source>
</evidence>
<dbReference type="Gene3D" id="4.10.60.10">
    <property type="entry name" value="Zinc finger, CCHC-type"/>
    <property type="match status" value="1"/>
</dbReference>
<reference evidence="4" key="1">
    <citation type="journal article" date="2023" name="G3 (Bethesda)">
        <title>Whole genome assemblies of Zophobas morio and Tenebrio molitor.</title>
        <authorList>
            <person name="Kaur S."/>
            <person name="Stinson S.A."/>
            <person name="diCenzo G.C."/>
        </authorList>
    </citation>
    <scope>NUCLEOTIDE SEQUENCE</scope>
    <source>
        <strain evidence="4">QUZm001</strain>
    </source>
</reference>
<evidence type="ECO:0000313" key="5">
    <source>
        <dbReference type="Proteomes" id="UP001168821"/>
    </source>
</evidence>
<feature type="compositionally biased region" description="Basic and acidic residues" evidence="2">
    <location>
        <begin position="128"/>
        <end position="162"/>
    </location>
</feature>
<gene>
    <name evidence="4" type="ORF">Zmor_018780</name>
</gene>
<dbReference type="SUPFAM" id="SSF57756">
    <property type="entry name" value="Retrovirus zinc finger-like domains"/>
    <property type="match status" value="1"/>
</dbReference>
<dbReference type="SMART" id="SM00343">
    <property type="entry name" value="ZnF_C2HC"/>
    <property type="match status" value="1"/>
</dbReference>
<evidence type="ECO:0000259" key="3">
    <source>
        <dbReference type="PROSITE" id="PS50158"/>
    </source>
</evidence>